<reference evidence="4" key="1">
    <citation type="submission" date="2016-11" db="EMBL/GenBank/DDBJ databases">
        <title>Comparative genomic and phenotypic analysis of Granulibacter bethesdensis clinical isolates from patients with chronic granulomatous disease.</title>
        <authorList>
            <person name="Zarember K.A."/>
            <person name="Porcella S.F."/>
            <person name="Chu J."/>
            <person name="Ding L."/>
            <person name="Dahlstrom E."/>
            <person name="Barbian K."/>
            <person name="Martens C."/>
            <person name="Sykora L."/>
            <person name="Kramer S."/>
            <person name="Pettinato A.M."/>
            <person name="Hong H."/>
            <person name="Wald G."/>
            <person name="Berg L.J."/>
            <person name="Rogge L.S."/>
            <person name="Greenberg D.E."/>
            <person name="Falcone E.L."/>
            <person name="Neves J.F."/>
            <person name="Simoes M.J."/>
            <person name="Casal M."/>
            <person name="Rodriguez-Lopez F.C."/>
            <person name="Zelazny A."/>
            <person name="Gallin J.I."/>
            <person name="Holland S.M."/>
        </authorList>
    </citation>
    <scope>NUCLEOTIDE SEQUENCE [LARGE SCALE GENOMIC DNA]</scope>
    <source>
        <strain evidence="4">NIH9.1</strain>
    </source>
</reference>
<name>A0AAC9P7I7_9PROT</name>
<dbReference type="AlphaFoldDB" id="A0AAC9P7I7"/>
<evidence type="ECO:0000313" key="4">
    <source>
        <dbReference type="Proteomes" id="UP000182373"/>
    </source>
</evidence>
<feature type="region of interest" description="Disordered" evidence="1">
    <location>
        <begin position="24"/>
        <end position="57"/>
    </location>
</feature>
<evidence type="ECO:0000313" key="3">
    <source>
        <dbReference type="EMBL" id="APH53511.1"/>
    </source>
</evidence>
<sequence length="103" mass="10874">MRRIILTGVGLLAFGVAGAVYAQEAPPIPEGPGHGDTAPMLPPDHHHPFGPPPPPPPSKAAFFRLHRGDLSVVVKCAEGENTKTCVDEASRLIDHFASIANTH</sequence>
<keyword evidence="2" id="KW-0732">Signal</keyword>
<evidence type="ECO:0008006" key="5">
    <source>
        <dbReference type="Google" id="ProtNLM"/>
    </source>
</evidence>
<accession>A0AAC9P7I7</accession>
<evidence type="ECO:0000256" key="2">
    <source>
        <dbReference type="SAM" id="SignalP"/>
    </source>
</evidence>
<feature type="chain" id="PRO_5042031970" description="Secreted protein" evidence="2">
    <location>
        <begin position="23"/>
        <end position="103"/>
    </location>
</feature>
<gene>
    <name evidence="3" type="ORF">GbCGDNIH9_0285</name>
</gene>
<evidence type="ECO:0000256" key="1">
    <source>
        <dbReference type="SAM" id="MobiDB-lite"/>
    </source>
</evidence>
<protein>
    <recommendedName>
        <fullName evidence="5">Secreted protein</fullName>
    </recommendedName>
</protein>
<dbReference type="RefSeq" id="WP_072571834.1">
    <property type="nucleotide sequence ID" value="NZ_CP018191.1"/>
</dbReference>
<dbReference type="Proteomes" id="UP000182373">
    <property type="component" value="Chromosome"/>
</dbReference>
<feature type="signal peptide" evidence="2">
    <location>
        <begin position="1"/>
        <end position="22"/>
    </location>
</feature>
<organism evidence="3 4">
    <name type="scientific">Granulibacter bethesdensis</name>
    <dbReference type="NCBI Taxonomy" id="364410"/>
    <lineage>
        <taxon>Bacteria</taxon>
        <taxon>Pseudomonadati</taxon>
        <taxon>Pseudomonadota</taxon>
        <taxon>Alphaproteobacteria</taxon>
        <taxon>Acetobacterales</taxon>
        <taxon>Acetobacteraceae</taxon>
        <taxon>Granulibacter</taxon>
    </lineage>
</organism>
<proteinExistence type="predicted"/>
<dbReference type="EMBL" id="CP018191">
    <property type="protein sequence ID" value="APH53511.1"/>
    <property type="molecule type" value="Genomic_DNA"/>
</dbReference>